<dbReference type="AlphaFoldDB" id="B4VPD3"/>
<dbReference type="HOGENOM" id="CLU_3307934_0_0_3"/>
<name>B4VPD3_9CYAN</name>
<proteinExistence type="predicted"/>
<sequence length="39" mass="4197">MSLAIPTLHVSSVGLLNQLAWNTLSSNLCVILAEASYYC</sequence>
<dbReference type="STRING" id="118168.MC7420_5473"/>
<gene>
    <name evidence="1" type="ORF">MC7420_5473</name>
</gene>
<dbReference type="Proteomes" id="UP000003835">
    <property type="component" value="Unassembled WGS sequence"/>
</dbReference>
<evidence type="ECO:0000313" key="1">
    <source>
        <dbReference type="EMBL" id="EDX76039.1"/>
    </source>
</evidence>
<evidence type="ECO:0000313" key="2">
    <source>
        <dbReference type="Proteomes" id="UP000003835"/>
    </source>
</evidence>
<organism evidence="1 2">
    <name type="scientific">Coleofasciculus chthonoplastes PCC 7420</name>
    <dbReference type="NCBI Taxonomy" id="118168"/>
    <lineage>
        <taxon>Bacteria</taxon>
        <taxon>Bacillati</taxon>
        <taxon>Cyanobacteriota</taxon>
        <taxon>Cyanophyceae</taxon>
        <taxon>Coleofasciculales</taxon>
        <taxon>Coleofasciculaceae</taxon>
        <taxon>Coleofasciculus</taxon>
    </lineage>
</organism>
<keyword evidence="2" id="KW-1185">Reference proteome</keyword>
<protein>
    <submittedName>
        <fullName evidence="1">Uncharacterized protein</fullName>
    </submittedName>
</protein>
<reference evidence="1 2" key="1">
    <citation type="submission" date="2008-07" db="EMBL/GenBank/DDBJ databases">
        <authorList>
            <person name="Tandeau de Marsac N."/>
            <person name="Ferriera S."/>
            <person name="Johnson J."/>
            <person name="Kravitz S."/>
            <person name="Beeson K."/>
            <person name="Sutton G."/>
            <person name="Rogers Y.-H."/>
            <person name="Friedman R."/>
            <person name="Frazier M."/>
            <person name="Venter J.C."/>
        </authorList>
    </citation>
    <scope>NUCLEOTIDE SEQUENCE [LARGE SCALE GENOMIC DNA]</scope>
    <source>
        <strain evidence="1 2">PCC 7420</strain>
    </source>
</reference>
<dbReference type="EMBL" id="DS989847">
    <property type="protein sequence ID" value="EDX76039.1"/>
    <property type="molecule type" value="Genomic_DNA"/>
</dbReference>
<accession>B4VPD3</accession>